<accession>Z9JJG3</accession>
<comment type="caution">
    <text evidence="2">The sequence shown here is derived from an EMBL/GenBank/DDBJ whole genome shotgun (WGS) entry which is preliminary data.</text>
</comment>
<keyword evidence="5" id="KW-1185">Reference proteome</keyword>
<dbReference type="AlphaFoldDB" id="Z9JJG3"/>
<dbReference type="STRING" id="1444770.AF72_07560"/>
<keyword evidence="1" id="KW-1133">Transmembrane helix</keyword>
<protein>
    <submittedName>
        <fullName evidence="2">Uncharacterized protein</fullName>
    </submittedName>
</protein>
<keyword evidence="1" id="KW-0812">Transmembrane</keyword>
<dbReference type="Proteomes" id="UP001430701">
    <property type="component" value="Unassembled WGS sequence"/>
</dbReference>
<gene>
    <name evidence="2" type="ORF">AF72_07560</name>
    <name evidence="3" type="ORF">LPH55_10575</name>
</gene>
<organism evidence="2 4">
    <name type="scientific">Xylella taiwanensis</name>
    <dbReference type="NCBI Taxonomy" id="1444770"/>
    <lineage>
        <taxon>Bacteria</taxon>
        <taxon>Pseudomonadati</taxon>
        <taxon>Pseudomonadota</taxon>
        <taxon>Gammaproteobacteria</taxon>
        <taxon>Lysobacterales</taxon>
        <taxon>Lysobacteraceae</taxon>
        <taxon>Xylella</taxon>
    </lineage>
</organism>
<name>Z9JJG3_9GAMM</name>
<dbReference type="PATRIC" id="fig|1444770.3.peg.1798"/>
<reference evidence="3" key="2">
    <citation type="submission" date="2021-11" db="EMBL/GenBank/DDBJ databases">
        <title>Genome sequence of Xylella taiwanensis PLS432.</title>
        <authorList>
            <person name="Weng L.-W."/>
            <person name="Su C.-C."/>
            <person name="Tsai C.-W."/>
            <person name="Kuo C.-H."/>
        </authorList>
    </citation>
    <scope>NUCLEOTIDE SEQUENCE</scope>
    <source>
        <strain evidence="3">PLS432</strain>
    </source>
</reference>
<evidence type="ECO:0000313" key="4">
    <source>
        <dbReference type="Proteomes" id="UP000020406"/>
    </source>
</evidence>
<dbReference type="KEGG" id="xtw:AB672_05720"/>
<dbReference type="EMBL" id="JAJPPU010000002">
    <property type="protein sequence ID" value="MCD8473884.1"/>
    <property type="molecule type" value="Genomic_DNA"/>
</dbReference>
<reference evidence="2 4" key="1">
    <citation type="journal article" date="2014" name="Genome Announc.">
        <title>Draft Genome Sequence of Xylella fastidiosa Pear Leaf Scorch Strain in Taiwan.</title>
        <authorList>
            <person name="Su C.C."/>
            <person name="Deng W.L."/>
            <person name="Jan F.J."/>
            <person name="Chang C.J."/>
            <person name="Huang H."/>
            <person name="Chen J."/>
        </authorList>
    </citation>
    <scope>NUCLEOTIDE SEQUENCE [LARGE SCALE GENOMIC DNA]</scope>
    <source>
        <strain evidence="2 4">PLS229</strain>
    </source>
</reference>
<evidence type="ECO:0000313" key="5">
    <source>
        <dbReference type="Proteomes" id="UP001430701"/>
    </source>
</evidence>
<keyword evidence="1" id="KW-0472">Membrane</keyword>
<dbReference type="EMBL" id="JDSQ01000011">
    <property type="protein sequence ID" value="EWS77976.1"/>
    <property type="molecule type" value="Genomic_DNA"/>
</dbReference>
<evidence type="ECO:0000256" key="1">
    <source>
        <dbReference type="SAM" id="Phobius"/>
    </source>
</evidence>
<dbReference type="Proteomes" id="UP000020406">
    <property type="component" value="Unassembled WGS sequence"/>
</dbReference>
<proteinExistence type="predicted"/>
<feature type="transmembrane region" description="Helical" evidence="1">
    <location>
        <begin position="35"/>
        <end position="54"/>
    </location>
</feature>
<dbReference type="GeneID" id="68900784"/>
<evidence type="ECO:0000313" key="3">
    <source>
        <dbReference type="EMBL" id="MCD8473884.1"/>
    </source>
</evidence>
<evidence type="ECO:0000313" key="2">
    <source>
        <dbReference type="EMBL" id="EWS77976.1"/>
    </source>
</evidence>
<dbReference type="RefSeq" id="WP_038271294.1">
    <property type="nucleotide sequence ID" value="NZ_CP053627.1"/>
</dbReference>
<sequence length="70" mass="8046">MFGNHTMRYEMIITIGMAVAKSAVPVSVTVLTSDVIIEVATCLYILLQAAHLLWKWRVDWKKRKVKKGER</sequence>